<dbReference type="GO" id="GO:0016790">
    <property type="term" value="F:thiolester hydrolase activity"/>
    <property type="evidence" value="ECO:0007669"/>
    <property type="project" value="UniProtKB-ARBA"/>
</dbReference>
<proteinExistence type="predicted"/>
<dbReference type="InterPro" id="IPR006683">
    <property type="entry name" value="Thioestr_dom"/>
</dbReference>
<dbReference type="CDD" id="cd03443">
    <property type="entry name" value="PaaI_thioesterase"/>
    <property type="match status" value="1"/>
</dbReference>
<sequence length="143" mass="15192">MRDAPARMAALARDGWRAVEAVGVMSRFGTILQRGDPGEARFGMLVEPHHRGDDGSLAQGALLIFLDYAIGRAAVPAHGLGIVTLQLQTNFIAPVPVGAFLTSESRLMAAEGALLYLRASVMVGDRLVATADGVWKVLALPRE</sequence>
<dbReference type="OrthoDB" id="7855766at2"/>
<dbReference type="EMBL" id="QEYD01000001">
    <property type="protein sequence ID" value="PWE31471.1"/>
    <property type="molecule type" value="Genomic_DNA"/>
</dbReference>
<gene>
    <name evidence="2" type="ORF">C4N9_00120</name>
</gene>
<dbReference type="SUPFAM" id="SSF54637">
    <property type="entry name" value="Thioesterase/thiol ester dehydrase-isomerase"/>
    <property type="match status" value="1"/>
</dbReference>
<name>A0A2U2CI07_9RHOB</name>
<keyword evidence="3" id="KW-1185">Reference proteome</keyword>
<dbReference type="Pfam" id="PF03061">
    <property type="entry name" value="4HBT"/>
    <property type="match status" value="1"/>
</dbReference>
<comment type="caution">
    <text evidence="2">The sequence shown here is derived from an EMBL/GenBank/DDBJ whole genome shotgun (WGS) entry which is preliminary data.</text>
</comment>
<organism evidence="2 3">
    <name type="scientific">Pararhodobacter marinus</name>
    <dbReference type="NCBI Taxonomy" id="2184063"/>
    <lineage>
        <taxon>Bacteria</taxon>
        <taxon>Pseudomonadati</taxon>
        <taxon>Pseudomonadota</taxon>
        <taxon>Alphaproteobacteria</taxon>
        <taxon>Rhodobacterales</taxon>
        <taxon>Paracoccaceae</taxon>
        <taxon>Pararhodobacter</taxon>
    </lineage>
</organism>
<dbReference type="Proteomes" id="UP000244940">
    <property type="component" value="Unassembled WGS sequence"/>
</dbReference>
<evidence type="ECO:0000313" key="2">
    <source>
        <dbReference type="EMBL" id="PWE31471.1"/>
    </source>
</evidence>
<dbReference type="InterPro" id="IPR029069">
    <property type="entry name" value="HotDog_dom_sf"/>
</dbReference>
<evidence type="ECO:0000259" key="1">
    <source>
        <dbReference type="Pfam" id="PF03061"/>
    </source>
</evidence>
<feature type="domain" description="Thioesterase" evidence="1">
    <location>
        <begin position="55"/>
        <end position="127"/>
    </location>
</feature>
<dbReference type="AlphaFoldDB" id="A0A2U2CI07"/>
<dbReference type="Gene3D" id="3.10.129.10">
    <property type="entry name" value="Hotdog Thioesterase"/>
    <property type="match status" value="1"/>
</dbReference>
<accession>A0A2U2CI07</accession>
<reference evidence="2 3" key="1">
    <citation type="submission" date="2018-05" db="EMBL/GenBank/DDBJ databases">
        <title>Pararhodobacter marina sp. nov., isolated from deep-sea water of the Indian Ocean.</title>
        <authorList>
            <person name="Lai Q.Sr."/>
            <person name="Liu X."/>
            <person name="Shao Z."/>
        </authorList>
    </citation>
    <scope>NUCLEOTIDE SEQUENCE [LARGE SCALE GENOMIC DNA]</scope>
    <source>
        <strain evidence="2 3">CIC4N-9</strain>
    </source>
</reference>
<protein>
    <recommendedName>
        <fullName evidence="1">Thioesterase domain-containing protein</fullName>
    </recommendedName>
</protein>
<evidence type="ECO:0000313" key="3">
    <source>
        <dbReference type="Proteomes" id="UP000244940"/>
    </source>
</evidence>